<evidence type="ECO:0000256" key="4">
    <source>
        <dbReference type="ARBA" id="ARBA00023242"/>
    </source>
</evidence>
<comment type="similarity">
    <text evidence="2">Belongs to the RIX1/PELP1 family.</text>
</comment>
<dbReference type="PANTHER" id="PTHR34105:SF1">
    <property type="entry name" value="PROLINE-, GLUTAMIC ACID- AND LEUCINE-RICH PROTEIN 1"/>
    <property type="match status" value="1"/>
</dbReference>
<feature type="non-terminal residue" evidence="7">
    <location>
        <position position="773"/>
    </location>
</feature>
<dbReference type="AlphaFoldDB" id="A0AAV9H892"/>
<evidence type="ECO:0000256" key="5">
    <source>
        <dbReference type="SAM" id="MobiDB-lite"/>
    </source>
</evidence>
<feature type="compositionally biased region" description="Polar residues" evidence="5">
    <location>
        <begin position="470"/>
        <end position="493"/>
    </location>
</feature>
<feature type="region of interest" description="Disordered" evidence="5">
    <location>
        <begin position="643"/>
        <end position="677"/>
    </location>
</feature>
<feature type="compositionally biased region" description="Basic and acidic residues" evidence="5">
    <location>
        <begin position="643"/>
        <end position="653"/>
    </location>
</feature>
<reference evidence="7" key="1">
    <citation type="journal article" date="2023" name="Mol. Phylogenet. Evol.">
        <title>Genome-scale phylogeny and comparative genomics of the fungal order Sordariales.</title>
        <authorList>
            <person name="Hensen N."/>
            <person name="Bonometti L."/>
            <person name="Westerberg I."/>
            <person name="Brannstrom I.O."/>
            <person name="Guillou S."/>
            <person name="Cros-Aarteil S."/>
            <person name="Calhoun S."/>
            <person name="Haridas S."/>
            <person name="Kuo A."/>
            <person name="Mondo S."/>
            <person name="Pangilinan J."/>
            <person name="Riley R."/>
            <person name="LaButti K."/>
            <person name="Andreopoulos B."/>
            <person name="Lipzen A."/>
            <person name="Chen C."/>
            <person name="Yan M."/>
            <person name="Daum C."/>
            <person name="Ng V."/>
            <person name="Clum A."/>
            <person name="Steindorff A."/>
            <person name="Ohm R.A."/>
            <person name="Martin F."/>
            <person name="Silar P."/>
            <person name="Natvig D.O."/>
            <person name="Lalanne C."/>
            <person name="Gautier V."/>
            <person name="Ament-Velasquez S.L."/>
            <person name="Kruys A."/>
            <person name="Hutchinson M.I."/>
            <person name="Powell A.J."/>
            <person name="Barry K."/>
            <person name="Miller A.N."/>
            <person name="Grigoriev I.V."/>
            <person name="Debuchy R."/>
            <person name="Gladieux P."/>
            <person name="Hiltunen Thoren M."/>
            <person name="Johannesson H."/>
        </authorList>
    </citation>
    <scope>NUCLEOTIDE SEQUENCE</scope>
    <source>
        <strain evidence="7">PSN243</strain>
    </source>
</reference>
<protein>
    <recommendedName>
        <fullName evidence="3">Pre-rRNA-processing protein RIX1</fullName>
    </recommendedName>
</protein>
<feature type="domain" description="Pre-rRNA-processing protein RIX1 N-terminal" evidence="6">
    <location>
        <begin position="7"/>
        <end position="215"/>
    </location>
</feature>
<proteinExistence type="inferred from homology"/>
<dbReference type="SUPFAM" id="SSF48371">
    <property type="entry name" value="ARM repeat"/>
    <property type="match status" value="1"/>
</dbReference>
<feature type="compositionally biased region" description="Basic and acidic residues" evidence="5">
    <location>
        <begin position="663"/>
        <end position="673"/>
    </location>
</feature>
<dbReference type="InterPro" id="IPR016024">
    <property type="entry name" value="ARM-type_fold"/>
</dbReference>
<evidence type="ECO:0000256" key="3">
    <source>
        <dbReference type="ARBA" id="ARBA00021502"/>
    </source>
</evidence>
<evidence type="ECO:0000313" key="7">
    <source>
        <dbReference type="EMBL" id="KAK4456300.1"/>
    </source>
</evidence>
<evidence type="ECO:0000256" key="2">
    <source>
        <dbReference type="ARBA" id="ARBA00010511"/>
    </source>
</evidence>
<sequence length="773" mass="83703">MSVPPELRVLCKRLVSTPVEELPRLTPVLVGLVLRCGAPLSAVPDAKSKDKASEAPMLVHKLRTHITALLNGRSASGRFTAVCLIKAVVDVGGWETLRLADAWIRGLISVLQKPDSLAAKELCIVALTKIYMLLQRFPTLVREMATPTLPDYVKACLQLIKPPTSGKPLKTPAVFIDTVACSLARLLPLFPTTLRTFSAQITSALKAYVAPTTSDAGVVPRSLRASSRRVLILLHYTAPKNGNSDEWLKRIRTAIRDCHTTADQVFRAVQESWESTTGYRSQTVRTDVDPSGGGDSAEEFPAWTGLAAGSERLVGLLEFLADHLRVSTKNPVTVPLGEILDLASRISLITLPTPDDQAGLNPAISRDEKAELWSALPDIHQAVISLHTAIIRRLGTNAVSLSTDITDQVVRILHSDRAVPAIRQSTYTLMRELLTLSGPTVPKLTVDSLTPLIHSCCQDTLRATGFSEPGPQQTPAPSTSNGTTKPKDPISTNADAYLAKPAGSESTSPSTPRTPHETAAYNLLPLLLSHLPQRHLTPDSRSLLDRTTILSNSKEAMIASVLHPYKDSRGRYYPSILPFLIRQYPHDQGVEVLRTNLIRSSRLAGNDTAHGGLWEDTAESREQVEDEVAADDEDVFMEDHATTVSAPEDKPSKETSVWGASKVKSDKETKMDVDPSPAERNAFFTTVATSETVAVVTTLGGDGGKNETPLLPLKRKASQAGGEKTKRVDTGKEVEVKKAAEMGGDGDSDSDSDGESVEIDMTFDDEDEEEDGD</sequence>
<dbReference type="Proteomes" id="UP001321760">
    <property type="component" value="Unassembled WGS sequence"/>
</dbReference>
<gene>
    <name evidence="7" type="ORF">QBC34DRAFT_389544</name>
</gene>
<name>A0AAV9H892_9PEZI</name>
<comment type="caution">
    <text evidence="7">The sequence shown here is derived from an EMBL/GenBank/DDBJ whole genome shotgun (WGS) entry which is preliminary data.</text>
</comment>
<dbReference type="EMBL" id="MU865913">
    <property type="protein sequence ID" value="KAK4456300.1"/>
    <property type="molecule type" value="Genomic_DNA"/>
</dbReference>
<dbReference type="GO" id="GO:0005634">
    <property type="term" value="C:nucleus"/>
    <property type="evidence" value="ECO:0007669"/>
    <property type="project" value="UniProtKB-SubCell"/>
</dbReference>
<reference evidence="7" key="2">
    <citation type="submission" date="2023-05" db="EMBL/GenBank/DDBJ databases">
        <authorList>
            <consortium name="Lawrence Berkeley National Laboratory"/>
            <person name="Steindorff A."/>
            <person name="Hensen N."/>
            <person name="Bonometti L."/>
            <person name="Westerberg I."/>
            <person name="Brannstrom I.O."/>
            <person name="Guillou S."/>
            <person name="Cros-Aarteil S."/>
            <person name="Calhoun S."/>
            <person name="Haridas S."/>
            <person name="Kuo A."/>
            <person name="Mondo S."/>
            <person name="Pangilinan J."/>
            <person name="Riley R."/>
            <person name="Labutti K."/>
            <person name="Andreopoulos B."/>
            <person name="Lipzen A."/>
            <person name="Chen C."/>
            <person name="Yanf M."/>
            <person name="Daum C."/>
            <person name="Ng V."/>
            <person name="Clum A."/>
            <person name="Ohm R."/>
            <person name="Martin F."/>
            <person name="Silar P."/>
            <person name="Natvig D."/>
            <person name="Lalanne C."/>
            <person name="Gautier V."/>
            <person name="Ament-Velasquez S.L."/>
            <person name="Kruys A."/>
            <person name="Hutchinson M.I."/>
            <person name="Powell A.J."/>
            <person name="Barry K."/>
            <person name="Miller A.N."/>
            <person name="Grigoriev I.V."/>
            <person name="Debuchy R."/>
            <person name="Gladieux P."/>
            <person name="Thoren M.H."/>
            <person name="Johannesson H."/>
        </authorList>
    </citation>
    <scope>NUCLEOTIDE SEQUENCE</scope>
    <source>
        <strain evidence="7">PSN243</strain>
    </source>
</reference>
<organism evidence="7 8">
    <name type="scientific">Podospora aff. communis PSN243</name>
    <dbReference type="NCBI Taxonomy" id="3040156"/>
    <lineage>
        <taxon>Eukaryota</taxon>
        <taxon>Fungi</taxon>
        <taxon>Dikarya</taxon>
        <taxon>Ascomycota</taxon>
        <taxon>Pezizomycotina</taxon>
        <taxon>Sordariomycetes</taxon>
        <taxon>Sordariomycetidae</taxon>
        <taxon>Sordariales</taxon>
        <taxon>Podosporaceae</taxon>
        <taxon>Podospora</taxon>
    </lineage>
</organism>
<accession>A0AAV9H892</accession>
<dbReference type="InterPro" id="IPR012583">
    <property type="entry name" value="RIX1_N"/>
</dbReference>
<feature type="compositionally biased region" description="Basic and acidic residues" evidence="5">
    <location>
        <begin position="723"/>
        <end position="740"/>
    </location>
</feature>
<feature type="region of interest" description="Disordered" evidence="5">
    <location>
        <begin position="463"/>
        <end position="493"/>
    </location>
</feature>
<feature type="compositionally biased region" description="Acidic residues" evidence="5">
    <location>
        <begin position="744"/>
        <end position="773"/>
    </location>
</feature>
<evidence type="ECO:0000313" key="8">
    <source>
        <dbReference type="Proteomes" id="UP001321760"/>
    </source>
</evidence>
<dbReference type="Pfam" id="PF08167">
    <property type="entry name" value="RIX1"/>
    <property type="match status" value="1"/>
</dbReference>
<keyword evidence="8" id="KW-1185">Reference proteome</keyword>
<evidence type="ECO:0000256" key="1">
    <source>
        <dbReference type="ARBA" id="ARBA00004123"/>
    </source>
</evidence>
<evidence type="ECO:0000259" key="6">
    <source>
        <dbReference type="Pfam" id="PF08167"/>
    </source>
</evidence>
<keyword evidence="4" id="KW-0539">Nucleus</keyword>
<dbReference type="GO" id="GO:0006364">
    <property type="term" value="P:rRNA processing"/>
    <property type="evidence" value="ECO:0007669"/>
    <property type="project" value="TreeGrafter"/>
</dbReference>
<feature type="region of interest" description="Disordered" evidence="5">
    <location>
        <begin position="700"/>
        <end position="773"/>
    </location>
</feature>
<comment type="subcellular location">
    <subcellularLocation>
        <location evidence="1">Nucleus</location>
    </subcellularLocation>
</comment>
<dbReference type="PANTHER" id="PTHR34105">
    <property type="entry name" value="PROLINE-, GLUTAMIC ACID- AND LEUCINE-RICH PROTEIN 1"/>
    <property type="match status" value="1"/>
</dbReference>